<dbReference type="AlphaFoldDB" id="A0A4U0WK96"/>
<sequence>MPSTLDHIIPTLDDATKPYVQKVLHAAEQFANCALLLDENKLLAEQNSEKRTRKASKSTVIGQAKVMSYEDIVHAPAEARRKEHQTCCAVFAWAKAPSCGVNEA</sequence>
<evidence type="ECO:0000313" key="1">
    <source>
        <dbReference type="EMBL" id="TKA63512.1"/>
    </source>
</evidence>
<dbReference type="OrthoDB" id="4357141at2759"/>
<evidence type="ECO:0000313" key="2">
    <source>
        <dbReference type="Proteomes" id="UP000309340"/>
    </source>
</evidence>
<organism evidence="1 2">
    <name type="scientific">Friedmanniomyces simplex</name>
    <dbReference type="NCBI Taxonomy" id="329884"/>
    <lineage>
        <taxon>Eukaryota</taxon>
        <taxon>Fungi</taxon>
        <taxon>Dikarya</taxon>
        <taxon>Ascomycota</taxon>
        <taxon>Pezizomycotina</taxon>
        <taxon>Dothideomycetes</taxon>
        <taxon>Dothideomycetidae</taxon>
        <taxon>Mycosphaerellales</taxon>
        <taxon>Teratosphaeriaceae</taxon>
        <taxon>Friedmanniomyces</taxon>
    </lineage>
</organism>
<proteinExistence type="predicted"/>
<dbReference type="Proteomes" id="UP000309340">
    <property type="component" value="Unassembled WGS sequence"/>
</dbReference>
<name>A0A4U0WK96_9PEZI</name>
<protein>
    <submittedName>
        <fullName evidence="1">Uncharacterized protein</fullName>
    </submittedName>
</protein>
<comment type="caution">
    <text evidence="1">The sequence shown here is derived from an EMBL/GenBank/DDBJ whole genome shotgun (WGS) entry which is preliminary data.</text>
</comment>
<gene>
    <name evidence="1" type="ORF">B0A55_12701</name>
</gene>
<reference evidence="1 2" key="1">
    <citation type="submission" date="2017-03" db="EMBL/GenBank/DDBJ databases">
        <title>Genomes of endolithic fungi from Antarctica.</title>
        <authorList>
            <person name="Coleine C."/>
            <person name="Masonjones S."/>
            <person name="Stajich J.E."/>
        </authorList>
    </citation>
    <scope>NUCLEOTIDE SEQUENCE [LARGE SCALE GENOMIC DNA]</scope>
    <source>
        <strain evidence="1 2">CCFEE 5184</strain>
    </source>
</reference>
<keyword evidence="2" id="KW-1185">Reference proteome</keyword>
<accession>A0A4U0WK96</accession>
<dbReference type="EMBL" id="NAJQ01000936">
    <property type="protein sequence ID" value="TKA63512.1"/>
    <property type="molecule type" value="Genomic_DNA"/>
</dbReference>